<sequence>MEDVRSANAACPALVEGPDAQVFGAQDFGPSVIARPFPSP</sequence>
<dbReference type="EMBL" id="CP003811">
    <property type="protein sequence ID" value="AIQ91270.1"/>
    <property type="molecule type" value="Genomic_DNA"/>
</dbReference>
<evidence type="ECO:0000313" key="1">
    <source>
        <dbReference type="EMBL" id="AIQ91270.1"/>
    </source>
</evidence>
<keyword evidence="2" id="KW-1185">Reference proteome</keyword>
<proteinExistence type="predicted"/>
<dbReference type="Proteomes" id="UP000029492">
    <property type="component" value="Chromosome"/>
</dbReference>
<dbReference type="STRING" id="693986.MOC_3515"/>
<organism evidence="1 2">
    <name type="scientific">Methylobacterium oryzae CBMB20</name>
    <dbReference type="NCBI Taxonomy" id="693986"/>
    <lineage>
        <taxon>Bacteria</taxon>
        <taxon>Pseudomonadati</taxon>
        <taxon>Pseudomonadota</taxon>
        <taxon>Alphaproteobacteria</taxon>
        <taxon>Hyphomicrobiales</taxon>
        <taxon>Methylobacteriaceae</taxon>
        <taxon>Methylobacterium</taxon>
    </lineage>
</organism>
<reference evidence="1 2" key="1">
    <citation type="journal article" date="2014" name="PLoS ONE">
        <title>Genome Information of Methylobacterium oryzae, a Plant-Probiotic Methylotroph in the Phyllosphere.</title>
        <authorList>
            <person name="Kwak M.J."/>
            <person name="Jeong H."/>
            <person name="Madhaiyan M."/>
            <person name="Lee Y."/>
            <person name="Sa T.M."/>
            <person name="Oh T.K."/>
            <person name="Kim J.F."/>
        </authorList>
    </citation>
    <scope>NUCLEOTIDE SEQUENCE [LARGE SCALE GENOMIC DNA]</scope>
    <source>
        <strain evidence="1 2">CBMB20</strain>
    </source>
</reference>
<gene>
    <name evidence="1" type="ORF">MOC_3515</name>
</gene>
<dbReference type="AlphaFoldDB" id="A0A089NXK2"/>
<dbReference type="KEGG" id="mor:MOC_3515"/>
<name>A0A089NXK2_9HYPH</name>
<dbReference type="HOGENOM" id="CLU_3292335_0_0_5"/>
<evidence type="ECO:0000313" key="2">
    <source>
        <dbReference type="Proteomes" id="UP000029492"/>
    </source>
</evidence>
<accession>A0A089NXK2</accession>
<protein>
    <submittedName>
        <fullName evidence="1">Protein of unassigned function</fullName>
    </submittedName>
</protein>